<proteinExistence type="inferred from homology"/>
<evidence type="ECO:0000313" key="5">
    <source>
        <dbReference type="EMBL" id="EEQ94205.1"/>
    </source>
</evidence>
<keyword evidence="3" id="KW-0862">Zinc</keyword>
<feature type="domain" description="CENP-V/GFA" evidence="4">
    <location>
        <begin position="26"/>
        <end position="75"/>
    </location>
</feature>
<evidence type="ECO:0000256" key="3">
    <source>
        <dbReference type="ARBA" id="ARBA00022833"/>
    </source>
</evidence>
<comment type="caution">
    <text evidence="5">The sequence shown here is derived from an EMBL/GenBank/DDBJ whole genome shotgun (WGS) entry which is preliminary data.</text>
</comment>
<name>C4WP96_9HYPH</name>
<dbReference type="GO" id="GO:0016846">
    <property type="term" value="F:carbon-sulfur lyase activity"/>
    <property type="evidence" value="ECO:0007669"/>
    <property type="project" value="InterPro"/>
</dbReference>
<dbReference type="AlphaFoldDB" id="C4WP96"/>
<evidence type="ECO:0000256" key="1">
    <source>
        <dbReference type="ARBA" id="ARBA00005495"/>
    </source>
</evidence>
<dbReference type="GO" id="GO:0046872">
    <property type="term" value="F:metal ion binding"/>
    <property type="evidence" value="ECO:0007669"/>
    <property type="project" value="UniProtKB-KW"/>
</dbReference>
<sequence>MRMPSTREVVLKFLVNRRNSFGQPKAAAKVRMHFCPSCGSTVYWLPEGAPSLIGVGVGLFADPAFPPPSLSIFEQSKHEWVALDKNMKHFALMPDQE</sequence>
<keyword evidence="2" id="KW-0479">Metal-binding</keyword>
<dbReference type="Gene3D" id="3.90.1590.10">
    <property type="entry name" value="glutathione-dependent formaldehyde- activating enzyme (gfa)"/>
    <property type="match status" value="1"/>
</dbReference>
<comment type="similarity">
    <text evidence="1">Belongs to the Gfa family.</text>
</comment>
<dbReference type="HOGENOM" id="CLU_2343934_0_0_5"/>
<gene>
    <name evidence="5" type="ORF">OINT_2001425</name>
</gene>
<dbReference type="Proteomes" id="UP000004386">
    <property type="component" value="Unassembled WGS sequence"/>
</dbReference>
<dbReference type="Pfam" id="PF04828">
    <property type="entry name" value="GFA"/>
    <property type="match status" value="1"/>
</dbReference>
<organism evidence="5 6">
    <name type="scientific">Brucella intermedia LMG 3301</name>
    <dbReference type="NCBI Taxonomy" id="641118"/>
    <lineage>
        <taxon>Bacteria</taxon>
        <taxon>Pseudomonadati</taxon>
        <taxon>Pseudomonadota</taxon>
        <taxon>Alphaproteobacteria</taxon>
        <taxon>Hyphomicrobiales</taxon>
        <taxon>Brucellaceae</taxon>
        <taxon>Brucella/Ochrobactrum group</taxon>
        <taxon>Brucella</taxon>
    </lineage>
</organism>
<evidence type="ECO:0000259" key="4">
    <source>
        <dbReference type="Pfam" id="PF04828"/>
    </source>
</evidence>
<evidence type="ECO:0000313" key="6">
    <source>
        <dbReference type="Proteomes" id="UP000004386"/>
    </source>
</evidence>
<accession>C4WP96</accession>
<dbReference type="EMBL" id="ACQA01000002">
    <property type="protein sequence ID" value="EEQ94205.1"/>
    <property type="molecule type" value="Genomic_DNA"/>
</dbReference>
<dbReference type="SUPFAM" id="SSF51316">
    <property type="entry name" value="Mss4-like"/>
    <property type="match status" value="1"/>
</dbReference>
<evidence type="ECO:0000256" key="2">
    <source>
        <dbReference type="ARBA" id="ARBA00022723"/>
    </source>
</evidence>
<dbReference type="InterPro" id="IPR006913">
    <property type="entry name" value="CENP-V/GFA"/>
</dbReference>
<dbReference type="InterPro" id="IPR011057">
    <property type="entry name" value="Mss4-like_sf"/>
</dbReference>
<protein>
    <submittedName>
        <fullName evidence="5">Glutathione-dependent formaldehyde-activating GFA</fullName>
    </submittedName>
</protein>
<reference evidence="5 6" key="1">
    <citation type="submission" date="2009-05" db="EMBL/GenBank/DDBJ databases">
        <authorList>
            <person name="Setubal J.C."/>
            <person name="Boyle S."/>
            <person name="Crasta O.R."/>
            <person name="Gillespie J.J."/>
            <person name="Kenyon R.W."/>
            <person name="Lu J."/>
            <person name="Mane S."/>
            <person name="Nagrani S."/>
            <person name="Shallom J.M."/>
            <person name="Shallom S."/>
            <person name="Shukla M."/>
            <person name="Snyder E.E."/>
            <person name="Sobral B.W."/>
            <person name="Wattam A.R."/>
            <person name="Will R."/>
            <person name="Williams K."/>
            <person name="Yoo H."/>
            <person name="Munk C."/>
            <person name="Tapia R."/>
            <person name="Green L."/>
            <person name="Rogers Y."/>
            <person name="Detter J.C."/>
            <person name="Bruce D."/>
            <person name="Brettin T.S."/>
            <person name="Tsolis R."/>
        </authorList>
    </citation>
    <scope>NUCLEOTIDE SEQUENCE [LARGE SCALE GENOMIC DNA]</scope>
    <source>
        <strain evidence="5 6">LMG 3301</strain>
    </source>
</reference>